<evidence type="ECO:0008006" key="4">
    <source>
        <dbReference type="Google" id="ProtNLM"/>
    </source>
</evidence>
<feature type="region of interest" description="Disordered" evidence="1">
    <location>
        <begin position="166"/>
        <end position="187"/>
    </location>
</feature>
<proteinExistence type="predicted"/>
<dbReference type="AlphaFoldDB" id="D3SSW3"/>
<name>D3SSW3_NATMM</name>
<accession>D3SSW3</accession>
<dbReference type="OrthoDB" id="328483at2157"/>
<dbReference type="RefSeq" id="WP_148221902.1">
    <property type="nucleotide sequence ID" value="NC_013922.1"/>
</dbReference>
<keyword evidence="3" id="KW-1185">Reference proteome</keyword>
<sequence>MQRRKFVIGMGALASGAAAAMGTGAFNVARADREVTVDIVEDSNAYLGLEATSAYSTEDDGEFKIDFGSNGEGGQGLSENANYVFTDVFAIRNNGTDDISVTLSESLDSIEWETEYPRAYYSFEEIGTSNDVNGDGDFTGGTAADGATIAPGDEVYVHFEFVGRDAETEGEPDDLPETLGVYAEATN</sequence>
<gene>
    <name evidence="2" type="ordered locus">Nmag_1330</name>
</gene>
<evidence type="ECO:0000256" key="1">
    <source>
        <dbReference type="SAM" id="MobiDB-lite"/>
    </source>
</evidence>
<protein>
    <recommendedName>
        <fullName evidence="4">DUF1102 domain-containing protein</fullName>
    </recommendedName>
</protein>
<dbReference type="KEGG" id="nmg:Nmag_1330"/>
<dbReference type="PaxDb" id="547559-Nmag_1330"/>
<reference evidence="2 3" key="2">
    <citation type="journal article" date="2012" name="BMC Genomics">
        <title>A comparative genomics perspective on the genetic content of the alkaliphilic haloarchaeon Natrialba magadii ATCC 43099T.</title>
        <authorList>
            <person name="Siddaramappa S."/>
            <person name="Challacombe J.F."/>
            <person name="Decastro R.E."/>
            <person name="Pfeiffer F."/>
            <person name="Sastre D.E."/>
            <person name="Gimenez M.I."/>
            <person name="Paggi R.A."/>
            <person name="Detter J.C."/>
            <person name="Davenport K.W."/>
            <person name="Goodwin L.A."/>
            <person name="Kyrpides N."/>
            <person name="Tapia R."/>
            <person name="Pitluck S."/>
            <person name="Lucas S."/>
            <person name="Woyke T."/>
            <person name="Maupin-Furlow J.A."/>
        </authorList>
    </citation>
    <scope>NUCLEOTIDE SEQUENCE [LARGE SCALE GENOMIC DNA]</scope>
    <source>
        <strain evidence="3">ATCC 43099 / DSM 3394 / CCM 3739 / CIP 104546 / IAM 13178 / JCM 8861 / NBRC 102185 / NCIMB 2190 / MS3</strain>
    </source>
</reference>
<dbReference type="STRING" id="547559.Nmag_1330"/>
<dbReference type="Pfam" id="PF06510">
    <property type="entry name" value="DUF1102"/>
    <property type="match status" value="1"/>
</dbReference>
<reference evidence="3" key="1">
    <citation type="submission" date="2010-02" db="EMBL/GenBank/DDBJ databases">
        <title>Complete sequence of chromosome of Natrialba magadii ATCC 43099.</title>
        <authorList>
            <consortium name="US DOE Joint Genome Institute"/>
            <person name="Lucas S."/>
            <person name="Copeland A."/>
            <person name="Lapidus A."/>
            <person name="Cheng J.-F."/>
            <person name="Bruce D."/>
            <person name="Goodwin L."/>
            <person name="Pitluck S."/>
            <person name="Davenport K."/>
            <person name="Saunders E."/>
            <person name="Detter J.C."/>
            <person name="Han C."/>
            <person name="Tapia R."/>
            <person name="Land M."/>
            <person name="Hauser L."/>
            <person name="Kyrpides N."/>
            <person name="Mikhailova N."/>
            <person name="De Castro R.E."/>
            <person name="Maupin-Furlow J.A."/>
            <person name="Woyke T."/>
        </authorList>
    </citation>
    <scope>NUCLEOTIDE SEQUENCE [LARGE SCALE GENOMIC DNA]</scope>
    <source>
        <strain evidence="3">ATCC 43099 / DSM 3394 / CCM 3739 / CIP 104546 / IAM 13178 / JCM 8861 / NBRC 102185 / NCIMB 2190 / MS3</strain>
    </source>
</reference>
<evidence type="ECO:0000313" key="2">
    <source>
        <dbReference type="EMBL" id="ADD04909.2"/>
    </source>
</evidence>
<dbReference type="eggNOG" id="arCOG02696">
    <property type="taxonomic scope" value="Archaea"/>
</dbReference>
<organism evidence="2 3">
    <name type="scientific">Natrialba magadii (strain ATCC 43099 / DSM 3394 / CCM 3739 / CIP 104546 / IAM 13178 / JCM 8861 / NBRC 102185 / NCIMB 2190 / MS3)</name>
    <name type="common">Natronobacterium magadii</name>
    <dbReference type="NCBI Taxonomy" id="547559"/>
    <lineage>
        <taxon>Archaea</taxon>
        <taxon>Methanobacteriati</taxon>
        <taxon>Methanobacteriota</taxon>
        <taxon>Stenosarchaea group</taxon>
        <taxon>Halobacteria</taxon>
        <taxon>Halobacteriales</taxon>
        <taxon>Natrialbaceae</taxon>
        <taxon>Natrialba</taxon>
    </lineage>
</organism>
<evidence type="ECO:0000313" key="3">
    <source>
        <dbReference type="Proteomes" id="UP000001879"/>
    </source>
</evidence>
<dbReference type="GeneID" id="8824162"/>
<dbReference type="EMBL" id="CP001932">
    <property type="protein sequence ID" value="ADD04909.2"/>
    <property type="molecule type" value="Genomic_DNA"/>
</dbReference>
<dbReference type="Proteomes" id="UP000001879">
    <property type="component" value="Chromosome"/>
</dbReference>
<dbReference type="InterPro" id="IPR009482">
    <property type="entry name" value="DUF1102"/>
</dbReference>